<dbReference type="EMBL" id="KZ772780">
    <property type="protein sequence ID" value="PTQ31672.1"/>
    <property type="molecule type" value="Genomic_DNA"/>
</dbReference>
<dbReference type="Proteomes" id="UP000244005">
    <property type="component" value="Unassembled WGS sequence"/>
</dbReference>
<keyword evidence="3" id="KW-1185">Reference proteome</keyword>
<keyword evidence="1" id="KW-0472">Membrane</keyword>
<evidence type="ECO:0000256" key="1">
    <source>
        <dbReference type="SAM" id="Phobius"/>
    </source>
</evidence>
<feature type="transmembrane region" description="Helical" evidence="1">
    <location>
        <begin position="6"/>
        <end position="25"/>
    </location>
</feature>
<keyword evidence="1" id="KW-0812">Transmembrane</keyword>
<evidence type="ECO:0000313" key="3">
    <source>
        <dbReference type="Proteomes" id="UP000244005"/>
    </source>
</evidence>
<name>A0A2R6WCT9_MARPO</name>
<evidence type="ECO:0000313" key="2">
    <source>
        <dbReference type="EMBL" id="PTQ31672.1"/>
    </source>
</evidence>
<organism evidence="2 3">
    <name type="scientific">Marchantia polymorpha</name>
    <name type="common">Common liverwort</name>
    <name type="synonym">Marchantia aquatica</name>
    <dbReference type="NCBI Taxonomy" id="3197"/>
    <lineage>
        <taxon>Eukaryota</taxon>
        <taxon>Viridiplantae</taxon>
        <taxon>Streptophyta</taxon>
        <taxon>Embryophyta</taxon>
        <taxon>Marchantiophyta</taxon>
        <taxon>Marchantiopsida</taxon>
        <taxon>Marchantiidae</taxon>
        <taxon>Marchantiales</taxon>
        <taxon>Marchantiaceae</taxon>
        <taxon>Marchantia</taxon>
    </lineage>
</organism>
<gene>
    <name evidence="2" type="ORF">MARPO_0108s0020</name>
</gene>
<proteinExistence type="predicted"/>
<keyword evidence="1" id="KW-1133">Transmembrane helix</keyword>
<protein>
    <submittedName>
        <fullName evidence="2">Uncharacterized protein</fullName>
    </submittedName>
</protein>
<sequence length="65" mass="7304">MSGWSGHIRVTIGALLGGLLGFYVMHHAEAAYKEKMKEEYVKLRQEKLAQELELAKNSGEILQDS</sequence>
<dbReference type="AlphaFoldDB" id="A0A2R6WCT9"/>
<dbReference type="OMA" id="MASWRTH"/>
<accession>A0A2R6WCT9</accession>
<reference evidence="3" key="1">
    <citation type="journal article" date="2017" name="Cell">
        <title>Insights into land plant evolution garnered from the Marchantia polymorpha genome.</title>
        <authorList>
            <person name="Bowman J.L."/>
            <person name="Kohchi T."/>
            <person name="Yamato K.T."/>
            <person name="Jenkins J."/>
            <person name="Shu S."/>
            <person name="Ishizaki K."/>
            <person name="Yamaoka S."/>
            <person name="Nishihama R."/>
            <person name="Nakamura Y."/>
            <person name="Berger F."/>
            <person name="Adam C."/>
            <person name="Aki S.S."/>
            <person name="Althoff F."/>
            <person name="Araki T."/>
            <person name="Arteaga-Vazquez M.A."/>
            <person name="Balasubrmanian S."/>
            <person name="Barry K."/>
            <person name="Bauer D."/>
            <person name="Boehm C.R."/>
            <person name="Briginshaw L."/>
            <person name="Caballero-Perez J."/>
            <person name="Catarino B."/>
            <person name="Chen F."/>
            <person name="Chiyoda S."/>
            <person name="Chovatia M."/>
            <person name="Davies K.M."/>
            <person name="Delmans M."/>
            <person name="Demura T."/>
            <person name="Dierschke T."/>
            <person name="Dolan L."/>
            <person name="Dorantes-Acosta A.E."/>
            <person name="Eklund D.M."/>
            <person name="Florent S.N."/>
            <person name="Flores-Sandoval E."/>
            <person name="Fujiyama A."/>
            <person name="Fukuzawa H."/>
            <person name="Galik B."/>
            <person name="Grimanelli D."/>
            <person name="Grimwood J."/>
            <person name="Grossniklaus U."/>
            <person name="Hamada T."/>
            <person name="Haseloff J."/>
            <person name="Hetherington A.J."/>
            <person name="Higo A."/>
            <person name="Hirakawa Y."/>
            <person name="Hundley H.N."/>
            <person name="Ikeda Y."/>
            <person name="Inoue K."/>
            <person name="Inoue S.I."/>
            <person name="Ishida S."/>
            <person name="Jia Q."/>
            <person name="Kakita M."/>
            <person name="Kanazawa T."/>
            <person name="Kawai Y."/>
            <person name="Kawashima T."/>
            <person name="Kennedy M."/>
            <person name="Kinose K."/>
            <person name="Kinoshita T."/>
            <person name="Kohara Y."/>
            <person name="Koide E."/>
            <person name="Komatsu K."/>
            <person name="Kopischke S."/>
            <person name="Kubo M."/>
            <person name="Kyozuka J."/>
            <person name="Lagercrantz U."/>
            <person name="Lin S.S."/>
            <person name="Lindquist E."/>
            <person name="Lipzen A.M."/>
            <person name="Lu C.W."/>
            <person name="De Luna E."/>
            <person name="Martienssen R.A."/>
            <person name="Minamino N."/>
            <person name="Mizutani M."/>
            <person name="Mizutani M."/>
            <person name="Mochizuki N."/>
            <person name="Monte I."/>
            <person name="Mosher R."/>
            <person name="Nagasaki H."/>
            <person name="Nakagami H."/>
            <person name="Naramoto S."/>
            <person name="Nishitani K."/>
            <person name="Ohtani M."/>
            <person name="Okamoto T."/>
            <person name="Okumura M."/>
            <person name="Phillips J."/>
            <person name="Pollak B."/>
            <person name="Reinders A."/>
            <person name="Rovekamp M."/>
            <person name="Sano R."/>
            <person name="Sawa S."/>
            <person name="Schmid M.W."/>
            <person name="Shirakawa M."/>
            <person name="Solano R."/>
            <person name="Spunde A."/>
            <person name="Suetsugu N."/>
            <person name="Sugano S."/>
            <person name="Sugiyama A."/>
            <person name="Sun R."/>
            <person name="Suzuki Y."/>
            <person name="Takenaka M."/>
            <person name="Takezawa D."/>
            <person name="Tomogane H."/>
            <person name="Tsuzuki M."/>
            <person name="Ueda T."/>
            <person name="Umeda M."/>
            <person name="Ward J.M."/>
            <person name="Watanabe Y."/>
            <person name="Yazaki K."/>
            <person name="Yokoyama R."/>
            <person name="Yoshitake Y."/>
            <person name="Yotsui I."/>
            <person name="Zachgo S."/>
            <person name="Schmutz J."/>
        </authorList>
    </citation>
    <scope>NUCLEOTIDE SEQUENCE [LARGE SCALE GENOMIC DNA]</scope>
    <source>
        <strain evidence="3">Tak-1</strain>
    </source>
</reference>